<dbReference type="EMBL" id="PZKG01000176">
    <property type="protein sequence ID" value="PTE19819.1"/>
    <property type="molecule type" value="Genomic_DNA"/>
</dbReference>
<dbReference type="InterPro" id="IPR003615">
    <property type="entry name" value="HNH_nuc"/>
</dbReference>
<dbReference type="InterPro" id="IPR002711">
    <property type="entry name" value="HNH"/>
</dbReference>
<dbReference type="RefSeq" id="WP_107665709.1">
    <property type="nucleotide sequence ID" value="NZ_PZKG01000176.1"/>
</dbReference>
<name>A0A2T4JPG5_9RHOB</name>
<dbReference type="GO" id="GO:0004519">
    <property type="term" value="F:endonuclease activity"/>
    <property type="evidence" value="ECO:0007669"/>
    <property type="project" value="UniProtKB-KW"/>
</dbReference>
<keyword evidence="2" id="KW-0540">Nuclease</keyword>
<evidence type="ECO:0000313" key="2">
    <source>
        <dbReference type="EMBL" id="PTE19819.1"/>
    </source>
</evidence>
<keyword evidence="2" id="KW-0255">Endonuclease</keyword>
<evidence type="ECO:0000313" key="3">
    <source>
        <dbReference type="Proteomes" id="UP000241010"/>
    </source>
</evidence>
<dbReference type="AlphaFoldDB" id="A0A2T4JPG5"/>
<dbReference type="InterPro" id="IPR038575">
    <property type="entry name" value="E6_sf"/>
</dbReference>
<organism evidence="2 3">
    <name type="scientific">Cereibacter changlensis JA139</name>
    <dbReference type="NCBI Taxonomy" id="1188249"/>
    <lineage>
        <taxon>Bacteria</taxon>
        <taxon>Pseudomonadati</taxon>
        <taxon>Pseudomonadota</taxon>
        <taxon>Alphaproteobacteria</taxon>
        <taxon>Rhodobacterales</taxon>
        <taxon>Paracoccaceae</taxon>
        <taxon>Cereibacter</taxon>
    </lineage>
</organism>
<accession>A0A2T4JPG5</accession>
<comment type="caution">
    <text evidence="2">The sequence shown here is derived from an EMBL/GenBank/DDBJ whole genome shotgun (WGS) entry which is preliminary data.</text>
</comment>
<sequence length="112" mass="12709">MSRPPRLCSCGRVVPHGTRCACQIASSRARNARHDAKRPTATQRGYNSEWRAARAEHLALHPCCALCSAPANVVDHIIPHRGDKALFWDRNNWQSLCTSCHSRHKQRHEHRA</sequence>
<dbReference type="Gene3D" id="1.10.30.50">
    <property type="match status" value="1"/>
</dbReference>
<dbReference type="Pfam" id="PF01844">
    <property type="entry name" value="HNH"/>
    <property type="match status" value="1"/>
</dbReference>
<keyword evidence="2" id="KW-0378">Hydrolase</keyword>
<dbReference type="Proteomes" id="UP000241010">
    <property type="component" value="Unassembled WGS sequence"/>
</dbReference>
<dbReference type="OrthoDB" id="5292295at2"/>
<proteinExistence type="predicted"/>
<dbReference type="GO" id="GO:0003676">
    <property type="term" value="F:nucleic acid binding"/>
    <property type="evidence" value="ECO:0007669"/>
    <property type="project" value="InterPro"/>
</dbReference>
<gene>
    <name evidence="2" type="ORF">C5F48_20890</name>
</gene>
<dbReference type="CDD" id="cd00085">
    <property type="entry name" value="HNHc"/>
    <property type="match status" value="1"/>
</dbReference>
<dbReference type="SUPFAM" id="SSF161229">
    <property type="entry name" value="E6 C-terminal domain-like"/>
    <property type="match status" value="1"/>
</dbReference>
<dbReference type="GO" id="GO:0008270">
    <property type="term" value="F:zinc ion binding"/>
    <property type="evidence" value="ECO:0007669"/>
    <property type="project" value="InterPro"/>
</dbReference>
<dbReference type="SMART" id="SM00507">
    <property type="entry name" value="HNHc"/>
    <property type="match status" value="1"/>
</dbReference>
<evidence type="ECO:0000259" key="1">
    <source>
        <dbReference type="SMART" id="SM00507"/>
    </source>
</evidence>
<reference evidence="2 3" key="1">
    <citation type="submission" date="2018-03" db="EMBL/GenBank/DDBJ databases">
        <title>Cereibacter changlensis.</title>
        <authorList>
            <person name="Meyer T.E."/>
            <person name="Miller S."/>
            <person name="Lodha T."/>
            <person name="Gandham S."/>
            <person name="Chintalapati S."/>
            <person name="Chintalapati V.R."/>
        </authorList>
    </citation>
    <scope>NUCLEOTIDE SEQUENCE [LARGE SCALE GENOMIC DNA]</scope>
    <source>
        <strain evidence="2 3">JA139</strain>
    </source>
</reference>
<keyword evidence="3" id="KW-1185">Reference proteome</keyword>
<feature type="domain" description="HNH nuclease" evidence="1">
    <location>
        <begin position="52"/>
        <end position="102"/>
    </location>
</feature>
<protein>
    <submittedName>
        <fullName evidence="2">HNH endonuclease</fullName>
    </submittedName>
</protein>